<evidence type="ECO:0000256" key="1">
    <source>
        <dbReference type="SAM" id="MobiDB-lite"/>
    </source>
</evidence>
<dbReference type="InterPro" id="IPR055420">
    <property type="entry name" value="IgD3_Trs65"/>
</dbReference>
<feature type="compositionally biased region" description="Polar residues" evidence="1">
    <location>
        <begin position="559"/>
        <end position="573"/>
    </location>
</feature>
<dbReference type="GO" id="GO:0005802">
    <property type="term" value="C:trans-Golgi network"/>
    <property type="evidence" value="ECO:0007669"/>
    <property type="project" value="TreeGrafter"/>
</dbReference>
<evidence type="ECO:0000259" key="2">
    <source>
        <dbReference type="Pfam" id="PF12735"/>
    </source>
</evidence>
<dbReference type="AlphaFoldDB" id="F0XKV3"/>
<dbReference type="PANTHER" id="PTHR28159:SF1">
    <property type="entry name" value="TRAFFICKING PROTEIN PARTICLE COMPLEX II-SPECIFIC SUBUNIT 65"/>
    <property type="match status" value="1"/>
</dbReference>
<dbReference type="GO" id="GO:0006891">
    <property type="term" value="P:intra-Golgi vesicle-mediated transport"/>
    <property type="evidence" value="ECO:0007669"/>
    <property type="project" value="InterPro"/>
</dbReference>
<dbReference type="eggNOG" id="ENOG502SGQ1">
    <property type="taxonomic scope" value="Eukaryota"/>
</dbReference>
<keyword evidence="4" id="KW-1185">Reference proteome</keyword>
<evidence type="ECO:0000313" key="4">
    <source>
        <dbReference type="Proteomes" id="UP000007796"/>
    </source>
</evidence>
<proteinExistence type="predicted"/>
<gene>
    <name evidence="3" type="ORF">CMQ_8100</name>
</gene>
<dbReference type="STRING" id="655863.F0XKV3"/>
<dbReference type="PANTHER" id="PTHR28159">
    <property type="entry name" value="TRAFFICKING PROTEIN PARTICLE COMPLEX II-SPECIFIC SUBUNIT 65"/>
    <property type="match status" value="1"/>
</dbReference>
<reference evidence="3 4" key="1">
    <citation type="journal article" date="2011" name="Proc. Natl. Acad. Sci. U.S.A.">
        <title>Genome and transcriptome analyses of the mountain pine beetle-fungal symbiont Grosmannia clavigera, a lodgepole pine pathogen.</title>
        <authorList>
            <person name="DiGuistini S."/>
            <person name="Wang Y."/>
            <person name="Liao N.Y."/>
            <person name="Taylor G."/>
            <person name="Tanguay P."/>
            <person name="Feau N."/>
            <person name="Henrissat B."/>
            <person name="Chan S.K."/>
            <person name="Hesse-Orce U."/>
            <person name="Alamouti S.M."/>
            <person name="Tsui C.K.M."/>
            <person name="Docking R.T."/>
            <person name="Levasseur A."/>
            <person name="Haridas S."/>
            <person name="Robertson G."/>
            <person name="Birol I."/>
            <person name="Holt R.A."/>
            <person name="Marra M.A."/>
            <person name="Hamelin R.C."/>
            <person name="Hirst M."/>
            <person name="Jones S.J.M."/>
            <person name="Bohlmann J."/>
            <person name="Breuil C."/>
        </authorList>
    </citation>
    <scope>NUCLEOTIDE SEQUENCE [LARGE SCALE GENOMIC DNA]</scope>
    <source>
        <strain evidence="4">kw1407 / UAMH 11150</strain>
    </source>
</reference>
<accession>F0XKV3</accession>
<dbReference type="GeneID" id="25981719"/>
<organism evidence="4">
    <name type="scientific">Grosmannia clavigera (strain kw1407 / UAMH 11150)</name>
    <name type="common">Blue stain fungus</name>
    <name type="synonym">Graphiocladiella clavigera</name>
    <dbReference type="NCBI Taxonomy" id="655863"/>
    <lineage>
        <taxon>Eukaryota</taxon>
        <taxon>Fungi</taxon>
        <taxon>Dikarya</taxon>
        <taxon>Ascomycota</taxon>
        <taxon>Pezizomycotina</taxon>
        <taxon>Sordariomycetes</taxon>
        <taxon>Sordariomycetidae</taxon>
        <taxon>Ophiostomatales</taxon>
        <taxon>Ophiostomataceae</taxon>
        <taxon>Leptographium</taxon>
    </lineage>
</organism>
<dbReference type="EMBL" id="GL629788">
    <property type="protein sequence ID" value="EFX01634.1"/>
    <property type="molecule type" value="Genomic_DNA"/>
</dbReference>
<dbReference type="Pfam" id="PF12735">
    <property type="entry name" value="IgD3_Trs65"/>
    <property type="match status" value="1"/>
</dbReference>
<dbReference type="OrthoDB" id="5345392at2759"/>
<dbReference type="HOGENOM" id="CLU_015118_0_0_1"/>
<feature type="compositionally biased region" description="Polar residues" evidence="1">
    <location>
        <begin position="1"/>
        <end position="11"/>
    </location>
</feature>
<evidence type="ECO:0000313" key="3">
    <source>
        <dbReference type="EMBL" id="EFX01634.1"/>
    </source>
</evidence>
<feature type="region of interest" description="Disordered" evidence="1">
    <location>
        <begin position="342"/>
        <end position="363"/>
    </location>
</feature>
<dbReference type="Proteomes" id="UP000007796">
    <property type="component" value="Unassembled WGS sequence"/>
</dbReference>
<sequence>MTPSETQQVDGQTAERGEASRPEFASTAPAPVEPMKLQPPEEEEEPVVGMRGGRAVRIHMTAIQQTTDALPDQTYSTAGKAMAVPVRDEQDVSDAEAEDAAFLRESYLAFAVPLATDRRLEQALEQCHGSPQDLIEATEERESLFFGMDAMPDETVDVYFILRTRHEGAAHLQSFLDRLSITLDAHIVNIIPGRETPPPVEVIFNGSVEEVHRPLLVSRQPCGLNLLAALAGDPMLQLDSEGGWPRLSAQRVSRVAPAGLAQQQKANQRKWAGQPQPLRGQGATVLPIVPAVHARIRFVRPSTVPTSAAVVGVLELDFTPFFDCEAVLTRVEVTVRGGEVVDLNGEDDGNGDGKADEAGNADKAGQDGMRLPLFCVARDHLTFLYRLSPAAYGFDAALNTIPTLTPPTSRELDIAVEARVLVRPGMCEPSLAMAWTTAVDFSLPVNPGFGTALPPVSLQRGAHRPSQLSIDGMASMMAPAISRPDALPSLEAAARSTETTIPDFGITMTLTAPDRPVYAGEEFCWTVFIVNRTGGSALPALPGRETNGLSHGYGHGSANVHSASGSASTNTPVPATPPRLRKLALLVLPRRRRNDRSSLVDGTDVVCLSADTRVGPLAPHACHVVELRFVALRAGAVGIEAVRVVDLGSQEHVD</sequence>
<feature type="region of interest" description="Disordered" evidence="1">
    <location>
        <begin position="1"/>
        <end position="47"/>
    </location>
</feature>
<protein>
    <recommendedName>
        <fullName evidence="2">Trafficking protein particle complex II-specific subunit 65 IgD3 domain-containing protein</fullName>
    </recommendedName>
</protein>
<dbReference type="InParanoid" id="F0XKV3"/>
<dbReference type="RefSeq" id="XP_014171116.1">
    <property type="nucleotide sequence ID" value="XM_014315641.1"/>
</dbReference>
<feature type="region of interest" description="Disordered" evidence="1">
    <location>
        <begin position="549"/>
        <end position="575"/>
    </location>
</feature>
<name>F0XKV3_GROCL</name>
<dbReference type="GO" id="GO:1990071">
    <property type="term" value="C:TRAPPII protein complex"/>
    <property type="evidence" value="ECO:0007669"/>
    <property type="project" value="InterPro"/>
</dbReference>
<feature type="domain" description="Trafficking protein particle complex II-specific subunit 65 IgD3" evidence="2">
    <location>
        <begin position="596"/>
        <end position="654"/>
    </location>
</feature>
<dbReference type="InterPro" id="IPR024662">
    <property type="entry name" value="Trs65"/>
</dbReference>